<protein>
    <submittedName>
        <fullName evidence="1">Uncharacterized protein</fullName>
    </submittedName>
</protein>
<name>A0A2P5EGK5_TREOI</name>
<gene>
    <name evidence="1" type="ORF">TorRG33x02_195140</name>
</gene>
<dbReference type="AlphaFoldDB" id="A0A2P5EGK5"/>
<dbReference type="EMBL" id="JXTC01000158">
    <property type="protein sequence ID" value="PON84687.1"/>
    <property type="molecule type" value="Genomic_DNA"/>
</dbReference>
<evidence type="ECO:0000313" key="1">
    <source>
        <dbReference type="EMBL" id="PON84687.1"/>
    </source>
</evidence>
<sequence length="32" mass="3732">MAPRCRGMSKEVHSKKSKKWNNICSSHYSTFC</sequence>
<organism evidence="1 2">
    <name type="scientific">Trema orientale</name>
    <name type="common">Charcoal tree</name>
    <name type="synonym">Celtis orientalis</name>
    <dbReference type="NCBI Taxonomy" id="63057"/>
    <lineage>
        <taxon>Eukaryota</taxon>
        <taxon>Viridiplantae</taxon>
        <taxon>Streptophyta</taxon>
        <taxon>Embryophyta</taxon>
        <taxon>Tracheophyta</taxon>
        <taxon>Spermatophyta</taxon>
        <taxon>Magnoliopsida</taxon>
        <taxon>eudicotyledons</taxon>
        <taxon>Gunneridae</taxon>
        <taxon>Pentapetalae</taxon>
        <taxon>rosids</taxon>
        <taxon>fabids</taxon>
        <taxon>Rosales</taxon>
        <taxon>Cannabaceae</taxon>
        <taxon>Trema</taxon>
    </lineage>
</organism>
<keyword evidence="2" id="KW-1185">Reference proteome</keyword>
<accession>A0A2P5EGK5</accession>
<comment type="caution">
    <text evidence="1">The sequence shown here is derived from an EMBL/GenBank/DDBJ whole genome shotgun (WGS) entry which is preliminary data.</text>
</comment>
<dbReference type="InParanoid" id="A0A2P5EGK5"/>
<reference evidence="2" key="1">
    <citation type="submission" date="2016-06" db="EMBL/GenBank/DDBJ databases">
        <title>Parallel loss of symbiosis genes in relatives of nitrogen-fixing non-legume Parasponia.</title>
        <authorList>
            <person name="Van Velzen R."/>
            <person name="Holmer R."/>
            <person name="Bu F."/>
            <person name="Rutten L."/>
            <person name="Van Zeijl A."/>
            <person name="Liu W."/>
            <person name="Santuari L."/>
            <person name="Cao Q."/>
            <person name="Sharma T."/>
            <person name="Shen D."/>
            <person name="Roswanjaya Y."/>
            <person name="Wardhani T."/>
            <person name="Kalhor M.S."/>
            <person name="Jansen J."/>
            <person name="Van den Hoogen J."/>
            <person name="Gungor B."/>
            <person name="Hartog M."/>
            <person name="Hontelez J."/>
            <person name="Verver J."/>
            <person name="Yang W.-C."/>
            <person name="Schijlen E."/>
            <person name="Repin R."/>
            <person name="Schilthuizen M."/>
            <person name="Schranz E."/>
            <person name="Heidstra R."/>
            <person name="Miyata K."/>
            <person name="Fedorova E."/>
            <person name="Kohlen W."/>
            <person name="Bisseling T."/>
            <person name="Smit S."/>
            <person name="Geurts R."/>
        </authorList>
    </citation>
    <scope>NUCLEOTIDE SEQUENCE [LARGE SCALE GENOMIC DNA]</scope>
    <source>
        <strain evidence="2">cv. RG33-2</strain>
    </source>
</reference>
<proteinExistence type="predicted"/>
<evidence type="ECO:0000313" key="2">
    <source>
        <dbReference type="Proteomes" id="UP000237000"/>
    </source>
</evidence>
<dbReference type="OrthoDB" id="10514682at2759"/>
<dbReference type="Proteomes" id="UP000237000">
    <property type="component" value="Unassembled WGS sequence"/>
</dbReference>